<sequence length="85" mass="9155">MNAPKIKLLVDSLGRVVIPKAVRSAFDIPTPGEVELEVSGTEMTLRKSSTACAICGSVSNLNYETEGKLICSSCFEKLKEVSPHE</sequence>
<dbReference type="SUPFAM" id="SSF89447">
    <property type="entry name" value="AbrB/MazE/MraZ-like"/>
    <property type="match status" value="1"/>
</dbReference>
<dbReference type="STRING" id="1650663.GCA_001486665_00058"/>
<dbReference type="InterPro" id="IPR037914">
    <property type="entry name" value="SpoVT-AbrB_sf"/>
</dbReference>
<dbReference type="EMBL" id="SLUM01000026">
    <property type="protein sequence ID" value="TCL53844.1"/>
    <property type="molecule type" value="Genomic_DNA"/>
</dbReference>
<dbReference type="Proteomes" id="UP000295184">
    <property type="component" value="Unassembled WGS sequence"/>
</dbReference>
<dbReference type="RefSeq" id="WP_058962602.1">
    <property type="nucleotide sequence ID" value="NZ_CABKVM010000010.1"/>
</dbReference>
<dbReference type="AlphaFoldDB" id="A0A4R1QSM4"/>
<dbReference type="OrthoDB" id="9782993at2"/>
<gene>
    <name evidence="3" type="ORF">EDD77_12617</name>
</gene>
<dbReference type="InterPro" id="IPR007159">
    <property type="entry name" value="SpoVT-AbrB_dom"/>
</dbReference>
<evidence type="ECO:0000259" key="2">
    <source>
        <dbReference type="PROSITE" id="PS51740"/>
    </source>
</evidence>
<dbReference type="GO" id="GO:0003677">
    <property type="term" value="F:DNA binding"/>
    <property type="evidence" value="ECO:0007669"/>
    <property type="project" value="UniProtKB-UniRule"/>
</dbReference>
<dbReference type="Gene3D" id="2.10.260.10">
    <property type="match status" value="1"/>
</dbReference>
<dbReference type="Pfam" id="PF04014">
    <property type="entry name" value="MazE_antitoxin"/>
    <property type="match status" value="1"/>
</dbReference>
<comment type="caution">
    <text evidence="3">The sequence shown here is derived from an EMBL/GenBank/DDBJ whole genome shotgun (WGS) entry which is preliminary data.</text>
</comment>
<evidence type="ECO:0000256" key="1">
    <source>
        <dbReference type="PROSITE-ProRule" id="PRU01076"/>
    </source>
</evidence>
<evidence type="ECO:0000313" key="3">
    <source>
        <dbReference type="EMBL" id="TCL53844.1"/>
    </source>
</evidence>
<proteinExistence type="predicted"/>
<accession>A0A4R1QSM4</accession>
<organism evidence="3 4">
    <name type="scientific">Allofournierella massiliensis</name>
    <dbReference type="NCBI Taxonomy" id="1650663"/>
    <lineage>
        <taxon>Bacteria</taxon>
        <taxon>Bacillati</taxon>
        <taxon>Bacillota</taxon>
        <taxon>Clostridia</taxon>
        <taxon>Eubacteriales</taxon>
        <taxon>Oscillospiraceae</taxon>
        <taxon>Allofournierella</taxon>
    </lineage>
</organism>
<keyword evidence="1" id="KW-0238">DNA-binding</keyword>
<protein>
    <submittedName>
        <fullName evidence="3">Transcriptional pleiotropic regulator of transition state genes</fullName>
    </submittedName>
</protein>
<evidence type="ECO:0000313" key="4">
    <source>
        <dbReference type="Proteomes" id="UP000295184"/>
    </source>
</evidence>
<feature type="domain" description="SpoVT-AbrB" evidence="2">
    <location>
        <begin position="5"/>
        <end position="50"/>
    </location>
</feature>
<reference evidence="3 4" key="1">
    <citation type="submission" date="2019-03" db="EMBL/GenBank/DDBJ databases">
        <title>Genomic Encyclopedia of Type Strains, Phase IV (KMG-IV): sequencing the most valuable type-strain genomes for metagenomic binning, comparative biology and taxonomic classification.</title>
        <authorList>
            <person name="Goeker M."/>
        </authorList>
    </citation>
    <scope>NUCLEOTIDE SEQUENCE [LARGE SCALE GENOMIC DNA]</scope>
    <source>
        <strain evidence="3 4">DSM 100451</strain>
    </source>
</reference>
<dbReference type="PROSITE" id="PS51740">
    <property type="entry name" value="SPOVT_ABRB"/>
    <property type="match status" value="1"/>
</dbReference>
<name>A0A4R1QSM4_9FIRM</name>